<dbReference type="PROSITE" id="PS51257">
    <property type="entry name" value="PROKAR_LIPOPROTEIN"/>
    <property type="match status" value="1"/>
</dbReference>
<name>A0A540WVC5_9BACT</name>
<evidence type="ECO:0000256" key="1">
    <source>
        <dbReference type="SAM" id="SignalP"/>
    </source>
</evidence>
<evidence type="ECO:0000313" key="3">
    <source>
        <dbReference type="Proteomes" id="UP000315369"/>
    </source>
</evidence>
<keyword evidence="3" id="KW-1185">Reference proteome</keyword>
<sequence>MPQRLLLMLFGMLVSCATTPSPSDALKTPAPVPGRPLALPVKFSEDRFFVQPVTREGQTLTFYTDTGGGLFILADAVTRLGLQRIARAAGGEDSEDWVRMPDFRNEAWMPMPEGTEGQLPVAAMERVLSELGDGMLGQGWFAGRVWTFDYPGGKLWLRAARDVPEVAPAHRVALGFPTDATGKRQANFPRIQVRVDGETLDLLFDTGAMLSLTESARKVLADERPATRATNFITRSTFERWHQRHPDWRVIEDGDTYLPGSTLIEVPRIEVAGHEVGPVWFTTRPDPNFREFMSQFMDKPVEGALGGNALRFFRVTVDYDQAVAVFERAP</sequence>
<dbReference type="Proteomes" id="UP000315369">
    <property type="component" value="Unassembled WGS sequence"/>
</dbReference>
<feature type="chain" id="PRO_5021706969" description="Lipoprotein" evidence="1">
    <location>
        <begin position="18"/>
        <end position="330"/>
    </location>
</feature>
<proteinExistence type="predicted"/>
<accession>A0A540WVC5</accession>
<evidence type="ECO:0008006" key="4">
    <source>
        <dbReference type="Google" id="ProtNLM"/>
    </source>
</evidence>
<comment type="caution">
    <text evidence="2">The sequence shown here is derived from an EMBL/GenBank/DDBJ whole genome shotgun (WGS) entry which is preliminary data.</text>
</comment>
<dbReference type="RefSeq" id="WP_141645381.1">
    <property type="nucleotide sequence ID" value="NZ_VIFM01000120.1"/>
</dbReference>
<dbReference type="AlphaFoldDB" id="A0A540WVC5"/>
<gene>
    <name evidence="2" type="ORF">FJV41_26680</name>
</gene>
<reference evidence="2 3" key="1">
    <citation type="submission" date="2019-06" db="EMBL/GenBank/DDBJ databases">
        <authorList>
            <person name="Livingstone P."/>
            <person name="Whitworth D."/>
        </authorList>
    </citation>
    <scope>NUCLEOTIDE SEQUENCE [LARGE SCALE GENOMIC DNA]</scope>
    <source>
        <strain evidence="2 3">AM401</strain>
    </source>
</reference>
<evidence type="ECO:0000313" key="2">
    <source>
        <dbReference type="EMBL" id="TQF12907.1"/>
    </source>
</evidence>
<organism evidence="2 3">
    <name type="scientific">Myxococcus llanfairpwllgwyngyllgogerychwyrndrobwllllantysiliogogogochensis</name>
    <dbReference type="NCBI Taxonomy" id="2590453"/>
    <lineage>
        <taxon>Bacteria</taxon>
        <taxon>Pseudomonadati</taxon>
        <taxon>Myxococcota</taxon>
        <taxon>Myxococcia</taxon>
        <taxon>Myxococcales</taxon>
        <taxon>Cystobacterineae</taxon>
        <taxon>Myxococcaceae</taxon>
        <taxon>Myxococcus</taxon>
    </lineage>
</organism>
<feature type="signal peptide" evidence="1">
    <location>
        <begin position="1"/>
        <end position="17"/>
    </location>
</feature>
<dbReference type="OrthoDB" id="2987847at2"/>
<keyword evidence="1" id="KW-0732">Signal</keyword>
<dbReference type="EMBL" id="VIFM01000120">
    <property type="protein sequence ID" value="TQF12907.1"/>
    <property type="molecule type" value="Genomic_DNA"/>
</dbReference>
<protein>
    <recommendedName>
        <fullName evidence="4">Lipoprotein</fullName>
    </recommendedName>
</protein>